<feature type="coiled-coil region" evidence="6">
    <location>
        <begin position="82"/>
        <end position="109"/>
    </location>
</feature>
<feature type="transmembrane region" description="Helical" evidence="8">
    <location>
        <begin position="196"/>
        <end position="218"/>
    </location>
</feature>
<evidence type="ECO:0000256" key="6">
    <source>
        <dbReference type="SAM" id="Coils"/>
    </source>
</evidence>
<keyword evidence="8" id="KW-0812">Transmembrane</keyword>
<dbReference type="Pfam" id="PF00015">
    <property type="entry name" value="MCPsignal"/>
    <property type="match status" value="1"/>
</dbReference>
<evidence type="ECO:0000313" key="13">
    <source>
        <dbReference type="Proteomes" id="UP000271227"/>
    </source>
</evidence>
<protein>
    <submittedName>
        <fullName evidence="12">Methyl-accepting chemotaxis protein</fullName>
    </submittedName>
</protein>
<dbReference type="PROSITE" id="PS50192">
    <property type="entry name" value="T_SNARE"/>
    <property type="match status" value="1"/>
</dbReference>
<comment type="caution">
    <text evidence="12">The sequence shown here is derived from an EMBL/GenBank/DDBJ whole genome shotgun (WGS) entry which is preliminary data.</text>
</comment>
<dbReference type="SUPFAM" id="SSF58104">
    <property type="entry name" value="Methyl-accepting chemotaxis protein (MCP) signaling domain"/>
    <property type="match status" value="1"/>
</dbReference>
<dbReference type="PANTHER" id="PTHR32089">
    <property type="entry name" value="METHYL-ACCEPTING CHEMOTAXIS PROTEIN MCPB"/>
    <property type="match status" value="1"/>
</dbReference>
<dbReference type="GO" id="GO:0005886">
    <property type="term" value="C:plasma membrane"/>
    <property type="evidence" value="ECO:0007669"/>
    <property type="project" value="UniProtKB-SubCell"/>
</dbReference>
<dbReference type="OrthoDB" id="3378718at2"/>
<dbReference type="Gene3D" id="6.10.340.10">
    <property type="match status" value="1"/>
</dbReference>
<dbReference type="PROSITE" id="PS50111">
    <property type="entry name" value="CHEMOTAXIS_TRANSDUC_2"/>
    <property type="match status" value="1"/>
</dbReference>
<evidence type="ECO:0000256" key="5">
    <source>
        <dbReference type="PROSITE-ProRule" id="PRU00284"/>
    </source>
</evidence>
<dbReference type="InParanoid" id="A0A3M0CX61"/>
<dbReference type="CDD" id="cd19411">
    <property type="entry name" value="MCP2201-like_sensor"/>
    <property type="match status" value="1"/>
</dbReference>
<dbReference type="InterPro" id="IPR004089">
    <property type="entry name" value="MCPsignal_dom"/>
</dbReference>
<dbReference type="PANTHER" id="PTHR32089:SF112">
    <property type="entry name" value="LYSOZYME-LIKE PROTEIN-RELATED"/>
    <property type="match status" value="1"/>
</dbReference>
<evidence type="ECO:0000256" key="1">
    <source>
        <dbReference type="ARBA" id="ARBA00004429"/>
    </source>
</evidence>
<dbReference type="PROSITE" id="PS50885">
    <property type="entry name" value="HAMP"/>
    <property type="match status" value="1"/>
</dbReference>
<organism evidence="12 13">
    <name type="scientific">Eilatimonas milleporae</name>
    <dbReference type="NCBI Taxonomy" id="911205"/>
    <lineage>
        <taxon>Bacteria</taxon>
        <taxon>Pseudomonadati</taxon>
        <taxon>Pseudomonadota</taxon>
        <taxon>Alphaproteobacteria</taxon>
        <taxon>Kordiimonadales</taxon>
        <taxon>Kordiimonadaceae</taxon>
        <taxon>Eilatimonas</taxon>
    </lineage>
</organism>
<evidence type="ECO:0000256" key="7">
    <source>
        <dbReference type="SAM" id="MobiDB-lite"/>
    </source>
</evidence>
<evidence type="ECO:0000259" key="9">
    <source>
        <dbReference type="PROSITE" id="PS50111"/>
    </source>
</evidence>
<dbReference type="SMART" id="SM00283">
    <property type="entry name" value="MA"/>
    <property type="match status" value="1"/>
</dbReference>
<dbReference type="SMART" id="SM00304">
    <property type="entry name" value="HAMP"/>
    <property type="match status" value="1"/>
</dbReference>
<dbReference type="CDD" id="cd06225">
    <property type="entry name" value="HAMP"/>
    <property type="match status" value="1"/>
</dbReference>
<proteinExistence type="inferred from homology"/>
<accession>A0A3M0CX61</accession>
<evidence type="ECO:0000256" key="3">
    <source>
        <dbReference type="ARBA" id="ARBA00023224"/>
    </source>
</evidence>
<evidence type="ECO:0000259" key="11">
    <source>
        <dbReference type="PROSITE" id="PS50885"/>
    </source>
</evidence>
<comment type="similarity">
    <text evidence="4">Belongs to the methyl-accepting chemotaxis (MCP) protein family.</text>
</comment>
<dbReference type="Proteomes" id="UP000271227">
    <property type="component" value="Unassembled WGS sequence"/>
</dbReference>
<feature type="compositionally biased region" description="Low complexity" evidence="7">
    <location>
        <begin position="400"/>
        <end position="409"/>
    </location>
</feature>
<name>A0A3M0CX61_9PROT</name>
<feature type="domain" description="Methyl-accepting transducer" evidence="9">
    <location>
        <begin position="333"/>
        <end position="562"/>
    </location>
</feature>
<keyword evidence="2" id="KW-0997">Cell inner membrane</keyword>
<sequence>MFSLKNIRISSRLIIGFSVVFALMIILSVIGITEVGQIDRNLTSINDLNSVKQRYAINFRGSVHDRAIAIRDVVLLMDAGDLQDTFRDIQRLEQDYEDSARRMDRMFAERDDITAEERRILASIKEIEARTLPYVQQVMSAYNAGDSDRAKRVLLRDARPAFTEWLRRINQFIDLQEANNQQLTADTRDVAEGFQVLMLVLTLVAVLLGGGIALWSVLSITPLRTLTQNIMRLADGDLTVVIPDTDARDEVGQITGAVRIFRDNARKVEELQADAEERAERERREEQERQTREAEREAERRRLAEEADEKARTERRAAMLSMADNFEASVKSVVQSFAQSASEMEAAAQVMTRTANDSASNAQVVGQAAEAANTNAQTVANAADELSGSVREIADQTGQSSTAARSAVSRTERAGHDIAQLKTAAQEIGDIVSLINDIAEQTNLLALNATIEAARAGEAGKGFAVVASEVKSLASQTASATQQIGDQITGIQQASNTAVDAMTEIEGIIRDIDNTAVSIASAVEEQDASAQEIARNIAEVSAGTNEVTSSIQKVNNAADETGSKANEVLDAVRELGQRSSDLQAQIDNFLSTIRAET</sequence>
<dbReference type="InterPro" id="IPR003660">
    <property type="entry name" value="HAMP_dom"/>
</dbReference>
<evidence type="ECO:0000256" key="8">
    <source>
        <dbReference type="SAM" id="Phobius"/>
    </source>
</evidence>
<dbReference type="RefSeq" id="WP_121937773.1">
    <property type="nucleotide sequence ID" value="NZ_REFR01000010.1"/>
</dbReference>
<feature type="domain" description="T-SNARE coiled-coil homology" evidence="10">
    <location>
        <begin position="492"/>
        <end position="554"/>
    </location>
</feature>
<keyword evidence="6" id="KW-0175">Coiled coil</keyword>
<keyword evidence="2" id="KW-1003">Cell membrane</keyword>
<keyword evidence="3 5" id="KW-0807">Transducer</keyword>
<evidence type="ECO:0000256" key="4">
    <source>
        <dbReference type="ARBA" id="ARBA00029447"/>
    </source>
</evidence>
<keyword evidence="8" id="KW-1133">Transmembrane helix</keyword>
<keyword evidence="8" id="KW-0472">Membrane</keyword>
<reference evidence="12 13" key="1">
    <citation type="submission" date="2018-10" db="EMBL/GenBank/DDBJ databases">
        <title>Genomic Encyclopedia of Archaeal and Bacterial Type Strains, Phase II (KMG-II): from individual species to whole genera.</title>
        <authorList>
            <person name="Goeker M."/>
        </authorList>
    </citation>
    <scope>NUCLEOTIDE SEQUENCE [LARGE SCALE GENOMIC DNA]</scope>
    <source>
        <strain evidence="12 13">DSM 25217</strain>
    </source>
</reference>
<dbReference type="EMBL" id="REFR01000010">
    <property type="protein sequence ID" value="RMB08403.1"/>
    <property type="molecule type" value="Genomic_DNA"/>
</dbReference>
<evidence type="ECO:0000259" key="10">
    <source>
        <dbReference type="PROSITE" id="PS50192"/>
    </source>
</evidence>
<feature type="region of interest" description="Disordered" evidence="7">
    <location>
        <begin position="272"/>
        <end position="312"/>
    </location>
</feature>
<feature type="transmembrane region" description="Helical" evidence="8">
    <location>
        <begin position="12"/>
        <end position="32"/>
    </location>
</feature>
<evidence type="ECO:0000313" key="12">
    <source>
        <dbReference type="EMBL" id="RMB08403.1"/>
    </source>
</evidence>
<dbReference type="InterPro" id="IPR000727">
    <property type="entry name" value="T_SNARE_dom"/>
</dbReference>
<evidence type="ECO:0000256" key="2">
    <source>
        <dbReference type="ARBA" id="ARBA00022519"/>
    </source>
</evidence>
<feature type="domain" description="HAMP" evidence="11">
    <location>
        <begin position="220"/>
        <end position="270"/>
    </location>
</feature>
<dbReference type="AlphaFoldDB" id="A0A3M0CX61"/>
<dbReference type="GO" id="GO:0007165">
    <property type="term" value="P:signal transduction"/>
    <property type="evidence" value="ECO:0007669"/>
    <property type="project" value="UniProtKB-KW"/>
</dbReference>
<dbReference type="InterPro" id="IPR024478">
    <property type="entry name" value="HlyB_4HB_MCP"/>
</dbReference>
<keyword evidence="13" id="KW-1185">Reference proteome</keyword>
<feature type="region of interest" description="Disordered" evidence="7">
    <location>
        <begin position="393"/>
        <end position="412"/>
    </location>
</feature>
<dbReference type="Pfam" id="PF00672">
    <property type="entry name" value="HAMP"/>
    <property type="match status" value="1"/>
</dbReference>
<comment type="subcellular location">
    <subcellularLocation>
        <location evidence="1">Cell inner membrane</location>
        <topology evidence="1">Multi-pass membrane protein</topology>
    </subcellularLocation>
</comment>
<dbReference type="Gene3D" id="1.10.287.950">
    <property type="entry name" value="Methyl-accepting chemotaxis protein"/>
    <property type="match status" value="1"/>
</dbReference>
<dbReference type="Pfam" id="PF12729">
    <property type="entry name" value="4HB_MCP_1"/>
    <property type="match status" value="1"/>
</dbReference>
<gene>
    <name evidence="12" type="ORF">BXY39_1036</name>
</gene>
<dbReference type="InterPro" id="IPR047347">
    <property type="entry name" value="YvaQ-like_sensor"/>
</dbReference>